<dbReference type="Gene3D" id="3.40.50.850">
    <property type="entry name" value="Isochorismatase-like"/>
    <property type="match status" value="1"/>
</dbReference>
<name>A0A378WQ01_9NOCA</name>
<reference evidence="2 3" key="1">
    <citation type="submission" date="2018-06" db="EMBL/GenBank/DDBJ databases">
        <authorList>
            <consortium name="Pathogen Informatics"/>
            <person name="Doyle S."/>
        </authorList>
    </citation>
    <scope>NUCLEOTIDE SEQUENCE [LARGE SCALE GENOMIC DNA]</scope>
    <source>
        <strain evidence="2 3">NCTC13184</strain>
    </source>
</reference>
<dbReference type="Proteomes" id="UP000255082">
    <property type="component" value="Unassembled WGS sequence"/>
</dbReference>
<evidence type="ECO:0000313" key="3">
    <source>
        <dbReference type="Proteomes" id="UP000255082"/>
    </source>
</evidence>
<feature type="region of interest" description="Disordered" evidence="1">
    <location>
        <begin position="1"/>
        <end position="37"/>
    </location>
</feature>
<dbReference type="RefSeq" id="WP_218021910.1">
    <property type="nucleotide sequence ID" value="NZ_JAJFOE010000001.1"/>
</dbReference>
<dbReference type="EMBL" id="UGRU01000001">
    <property type="protein sequence ID" value="SUA43410.1"/>
    <property type="molecule type" value="Genomic_DNA"/>
</dbReference>
<protein>
    <submittedName>
        <fullName evidence="2">Uncharacterized protein</fullName>
    </submittedName>
</protein>
<accession>A0A378WQ01</accession>
<evidence type="ECO:0000256" key="1">
    <source>
        <dbReference type="SAM" id="MobiDB-lite"/>
    </source>
</evidence>
<dbReference type="InterPro" id="IPR036380">
    <property type="entry name" value="Isochorismatase-like_sf"/>
</dbReference>
<evidence type="ECO:0000313" key="2">
    <source>
        <dbReference type="EMBL" id="SUA43410.1"/>
    </source>
</evidence>
<organism evidence="2 3">
    <name type="scientific">Nocardia africana</name>
    <dbReference type="NCBI Taxonomy" id="134964"/>
    <lineage>
        <taxon>Bacteria</taxon>
        <taxon>Bacillati</taxon>
        <taxon>Actinomycetota</taxon>
        <taxon>Actinomycetes</taxon>
        <taxon>Mycobacteriales</taxon>
        <taxon>Nocardiaceae</taxon>
        <taxon>Nocardia</taxon>
    </lineage>
</organism>
<dbReference type="AlphaFoldDB" id="A0A378WQ01"/>
<dbReference type="SUPFAM" id="SSF52499">
    <property type="entry name" value="Isochorismatase-like hydrolases"/>
    <property type="match status" value="1"/>
</dbReference>
<gene>
    <name evidence="2" type="ORF">NCTC13184_02777</name>
</gene>
<sequence length="86" mass="8453">MRGAVVDKGPGKRGGFSGFVPGPVLKPQQDYGGGSLGPLVGSVRDSGTGSVTVVGIATDVCVAAAARDARWSPVSPAVTDVTSSIP</sequence>
<proteinExistence type="predicted"/>